<comment type="caution">
    <text evidence="2">The sequence shown here is derived from an EMBL/GenBank/DDBJ whole genome shotgun (WGS) entry which is preliminary data.</text>
</comment>
<dbReference type="SUPFAM" id="SSF48208">
    <property type="entry name" value="Six-hairpin glycosidases"/>
    <property type="match status" value="1"/>
</dbReference>
<dbReference type="Pfam" id="PF03190">
    <property type="entry name" value="Thioredox_DsbH"/>
    <property type="match status" value="1"/>
</dbReference>
<accession>A0ABV6LKV9</accession>
<dbReference type="PANTHER" id="PTHR42899">
    <property type="entry name" value="SPERMATOGENESIS-ASSOCIATED PROTEIN 20"/>
    <property type="match status" value="1"/>
</dbReference>
<dbReference type="Gene3D" id="3.40.30.10">
    <property type="entry name" value="Glutaredoxin"/>
    <property type="match status" value="1"/>
</dbReference>
<dbReference type="CDD" id="cd02955">
    <property type="entry name" value="SSP411"/>
    <property type="match status" value="1"/>
</dbReference>
<dbReference type="RefSeq" id="WP_377345574.1">
    <property type="nucleotide sequence ID" value="NZ_JBHLTP010000003.1"/>
</dbReference>
<evidence type="ECO:0000313" key="3">
    <source>
        <dbReference type="Proteomes" id="UP001589836"/>
    </source>
</evidence>
<feature type="domain" description="Spermatogenesis-associated protein 20-like TRX" evidence="1">
    <location>
        <begin position="2"/>
        <end position="162"/>
    </location>
</feature>
<dbReference type="InterPro" id="IPR008928">
    <property type="entry name" value="6-hairpin_glycosidase_sf"/>
</dbReference>
<dbReference type="InterPro" id="IPR004879">
    <property type="entry name" value="Ssp411-like_TRX"/>
</dbReference>
<dbReference type="PANTHER" id="PTHR42899:SF1">
    <property type="entry name" value="SPERMATOGENESIS-ASSOCIATED PROTEIN 20"/>
    <property type="match status" value="1"/>
</dbReference>
<dbReference type="SUPFAM" id="SSF52833">
    <property type="entry name" value="Thioredoxin-like"/>
    <property type="match status" value="1"/>
</dbReference>
<gene>
    <name evidence="2" type="ORF">ACFFGV_05455</name>
</gene>
<dbReference type="PIRSF" id="PIRSF006402">
    <property type="entry name" value="UCP006402_thioredoxin"/>
    <property type="match status" value="1"/>
</dbReference>
<evidence type="ECO:0000259" key="1">
    <source>
        <dbReference type="Pfam" id="PF03190"/>
    </source>
</evidence>
<dbReference type="InterPro" id="IPR036249">
    <property type="entry name" value="Thioredoxin-like_sf"/>
</dbReference>
<dbReference type="Gene3D" id="1.50.10.10">
    <property type="match status" value="2"/>
</dbReference>
<organism evidence="2 3">
    <name type="scientific">Pontibacillus salicampi</name>
    <dbReference type="NCBI Taxonomy" id="1449801"/>
    <lineage>
        <taxon>Bacteria</taxon>
        <taxon>Bacillati</taxon>
        <taxon>Bacillota</taxon>
        <taxon>Bacilli</taxon>
        <taxon>Bacillales</taxon>
        <taxon>Bacillaceae</taxon>
        <taxon>Pontibacillus</taxon>
    </lineage>
</organism>
<name>A0ABV6LKV9_9BACI</name>
<reference evidence="2 3" key="1">
    <citation type="submission" date="2024-09" db="EMBL/GenBank/DDBJ databases">
        <authorList>
            <person name="Sun Q."/>
            <person name="Mori K."/>
        </authorList>
    </citation>
    <scope>NUCLEOTIDE SEQUENCE [LARGE SCALE GENOMIC DNA]</scope>
    <source>
        <strain evidence="2 3">NCAIM B.02529</strain>
    </source>
</reference>
<dbReference type="InterPro" id="IPR012341">
    <property type="entry name" value="6hp_glycosidase-like_sf"/>
</dbReference>
<keyword evidence="3" id="KW-1185">Reference proteome</keyword>
<protein>
    <submittedName>
        <fullName evidence="2">Thioredoxin domain-containing protein</fullName>
    </submittedName>
</protein>
<sequence>MNRLQYEKSPYLLQHKDNPVDWYPWGEEAFEKAKEEGKPIFLSIGYSTCHWCHVMAHESFEDPETAKLLNECFVSIKVDREERPDVDSIYMRVCQMLNQQGGWPLSVFLTPEQKPFYAGTYFPKQSMHGIPSFSMVITQLYEQYKQDPDKITRASNQITKVLNMQYEVDQAHRLDRDVLHQVFEQLQQSFDDAFGGFGGAPKFPRPHMMMFLFRYYHWTGEEKALSFALETLDSIAAGGIHDHVGKGFARYAVDEKWLVPHFEKMLYDNAMLLMAYTEAYQVTGNERYRKICEGVVSFLDREMTNEAGAFYSAIDADSEGQEGKYYTWSFEEVYDILGESLGDLFTDVYQMTPHGNFEGNNIPHLINVDIVSYADRYGLDPHELDSKLEEGRVQLLAKREERVYPHVDDKILTSWNSLTIAALAKAGRVFHQSNYLAKAKQAIQFIESNLVVEQRLMKRYREGEVKHKGFLDDYAFLAWAYVEMYEATFEPEYLQSAQHTVQEMEKWFFDEANGGYFFSGSDDRELIAKDKEAQDGALPSANSVAAMVLQKMARLTGDVVFQEKATSMLATFKKDVEAYPAGFTMFLHSLLQEEAPAKELVFVGKSVESDEVVQHLQSHFHPFDAIIYTNNPAHLKDLAPYLKDYQQIDAQPSLYICEQFTCQQPTTKLWEAVEQLYHK</sequence>
<dbReference type="EMBL" id="JBHLTP010000003">
    <property type="protein sequence ID" value="MFC0523040.1"/>
    <property type="molecule type" value="Genomic_DNA"/>
</dbReference>
<dbReference type="Proteomes" id="UP001589836">
    <property type="component" value="Unassembled WGS sequence"/>
</dbReference>
<evidence type="ECO:0000313" key="2">
    <source>
        <dbReference type="EMBL" id="MFC0523040.1"/>
    </source>
</evidence>
<proteinExistence type="predicted"/>
<dbReference type="InterPro" id="IPR024705">
    <property type="entry name" value="Ssp411"/>
</dbReference>